<evidence type="ECO:0000256" key="8">
    <source>
        <dbReference type="SAM" id="Phobius"/>
    </source>
</evidence>
<comment type="subcellular location">
    <subcellularLocation>
        <location evidence="1">Membrane</location>
        <topology evidence="1">Multi-pass membrane protein</topology>
    </subcellularLocation>
    <subcellularLocation>
        <location evidence="2">Secreted</location>
    </subcellularLocation>
</comment>
<dbReference type="PANTHER" id="PTHR23294:SF18">
    <property type="entry name" value="UNC93-LIKE PROTEIN MFSD11"/>
    <property type="match status" value="1"/>
</dbReference>
<dbReference type="EnsemblMetazoa" id="PPA05458.1">
    <property type="protein sequence ID" value="PPA05458.1"/>
    <property type="gene ID" value="WBGene00095012"/>
</dbReference>
<accession>A0A8R1YAB1</accession>
<evidence type="ECO:0000259" key="9">
    <source>
        <dbReference type="PROSITE" id="PS50181"/>
    </source>
</evidence>
<evidence type="ECO:0000256" key="4">
    <source>
        <dbReference type="ARBA" id="ARBA00022525"/>
    </source>
</evidence>
<feature type="domain" description="F-box" evidence="9">
    <location>
        <begin position="681"/>
        <end position="731"/>
    </location>
</feature>
<evidence type="ECO:0000256" key="3">
    <source>
        <dbReference type="ARBA" id="ARBA00009172"/>
    </source>
</evidence>
<feature type="domain" description="F-box" evidence="9">
    <location>
        <begin position="903"/>
        <end position="951"/>
    </location>
</feature>
<dbReference type="SUPFAM" id="SSF103473">
    <property type="entry name" value="MFS general substrate transporter"/>
    <property type="match status" value="1"/>
</dbReference>
<dbReference type="CDD" id="cd09917">
    <property type="entry name" value="F-box_SF"/>
    <property type="match status" value="1"/>
</dbReference>
<evidence type="ECO:0000256" key="2">
    <source>
        <dbReference type="ARBA" id="ARBA00004613"/>
    </source>
</evidence>
<dbReference type="PROSITE" id="PS50181">
    <property type="entry name" value="FBOX"/>
    <property type="match status" value="2"/>
</dbReference>
<evidence type="ECO:0000313" key="10">
    <source>
        <dbReference type="EnsemblMetazoa" id="PPA05458.1"/>
    </source>
</evidence>
<name>A0A8R1YAB1_PRIPA</name>
<dbReference type="PANTHER" id="PTHR23294">
    <property type="entry name" value="ET TRANSLATION PRODUCT-RELATED"/>
    <property type="match status" value="1"/>
</dbReference>
<feature type="transmembrane region" description="Helical" evidence="8">
    <location>
        <begin position="465"/>
        <end position="484"/>
    </location>
</feature>
<keyword evidence="5 8" id="KW-0812">Transmembrane</keyword>
<dbReference type="SMART" id="SM00256">
    <property type="entry name" value="FBOX"/>
    <property type="match status" value="2"/>
</dbReference>
<dbReference type="InterPro" id="IPR010291">
    <property type="entry name" value="Ion_channel_UNC-93"/>
</dbReference>
<organism evidence="10 11">
    <name type="scientific">Pristionchus pacificus</name>
    <name type="common">Parasitic nematode worm</name>
    <dbReference type="NCBI Taxonomy" id="54126"/>
    <lineage>
        <taxon>Eukaryota</taxon>
        <taxon>Metazoa</taxon>
        <taxon>Ecdysozoa</taxon>
        <taxon>Nematoda</taxon>
        <taxon>Chromadorea</taxon>
        <taxon>Rhabditida</taxon>
        <taxon>Rhabditina</taxon>
        <taxon>Diplogasteromorpha</taxon>
        <taxon>Diplogasteroidea</taxon>
        <taxon>Neodiplogasteridae</taxon>
        <taxon>Pristionchus</taxon>
    </lineage>
</organism>
<protein>
    <recommendedName>
        <fullName evidence="9">F-box domain-containing protein</fullName>
    </recommendedName>
</protein>
<keyword evidence="6 8" id="KW-1133">Transmembrane helix</keyword>
<reference evidence="10" key="2">
    <citation type="submission" date="2022-06" db="UniProtKB">
        <authorList>
            <consortium name="EnsemblMetazoa"/>
        </authorList>
    </citation>
    <scope>IDENTIFICATION</scope>
    <source>
        <strain evidence="10">PS312</strain>
    </source>
</reference>
<dbReference type="InterPro" id="IPR033113">
    <property type="entry name" value="PLA2_histidine"/>
</dbReference>
<feature type="transmembrane region" description="Helical" evidence="8">
    <location>
        <begin position="627"/>
        <end position="645"/>
    </location>
</feature>
<evidence type="ECO:0000256" key="7">
    <source>
        <dbReference type="ARBA" id="ARBA00023136"/>
    </source>
</evidence>
<dbReference type="PROSITE" id="PS00118">
    <property type="entry name" value="PA2_HIS"/>
    <property type="match status" value="1"/>
</dbReference>
<dbReference type="Pfam" id="PF12937">
    <property type="entry name" value="F-box-like"/>
    <property type="match status" value="1"/>
</dbReference>
<evidence type="ECO:0000256" key="5">
    <source>
        <dbReference type="ARBA" id="ARBA00022692"/>
    </source>
</evidence>
<dbReference type="InterPro" id="IPR036259">
    <property type="entry name" value="MFS_trans_sf"/>
</dbReference>
<dbReference type="AlphaFoldDB" id="A0A8R1YAB1"/>
<keyword evidence="4" id="KW-0964">Secreted</keyword>
<dbReference type="Pfam" id="PF05978">
    <property type="entry name" value="UNC-93"/>
    <property type="match status" value="2"/>
</dbReference>
<dbReference type="Pfam" id="PF00646">
    <property type="entry name" value="F-box"/>
    <property type="match status" value="1"/>
</dbReference>
<keyword evidence="11" id="KW-1185">Reference proteome</keyword>
<evidence type="ECO:0000313" key="11">
    <source>
        <dbReference type="Proteomes" id="UP000005239"/>
    </source>
</evidence>
<feature type="transmembrane region" description="Helical" evidence="8">
    <location>
        <begin position="386"/>
        <end position="409"/>
    </location>
</feature>
<dbReference type="Proteomes" id="UP000005239">
    <property type="component" value="Unassembled WGS sequence"/>
</dbReference>
<reference evidence="11" key="1">
    <citation type="journal article" date="2008" name="Nat. Genet.">
        <title>The Pristionchus pacificus genome provides a unique perspective on nematode lifestyle and parasitism.</title>
        <authorList>
            <person name="Dieterich C."/>
            <person name="Clifton S.W."/>
            <person name="Schuster L.N."/>
            <person name="Chinwalla A."/>
            <person name="Delehaunty K."/>
            <person name="Dinkelacker I."/>
            <person name="Fulton L."/>
            <person name="Fulton R."/>
            <person name="Godfrey J."/>
            <person name="Minx P."/>
            <person name="Mitreva M."/>
            <person name="Roeseler W."/>
            <person name="Tian H."/>
            <person name="Witte H."/>
            <person name="Yang S.P."/>
            <person name="Wilson R.K."/>
            <person name="Sommer R.J."/>
        </authorList>
    </citation>
    <scope>NUCLEOTIDE SEQUENCE [LARGE SCALE GENOMIC DNA]</scope>
    <source>
        <strain evidence="11">PS312</strain>
    </source>
</reference>
<proteinExistence type="inferred from homology"/>
<evidence type="ECO:0000256" key="6">
    <source>
        <dbReference type="ARBA" id="ARBA00022989"/>
    </source>
</evidence>
<dbReference type="InterPro" id="IPR036047">
    <property type="entry name" value="F-box-like_dom_sf"/>
</dbReference>
<comment type="similarity">
    <text evidence="3">Belongs to the unc-93 family.</text>
</comment>
<dbReference type="Gene3D" id="1.20.1280.50">
    <property type="match status" value="1"/>
</dbReference>
<evidence type="ECO:0000256" key="1">
    <source>
        <dbReference type="ARBA" id="ARBA00004141"/>
    </source>
</evidence>
<dbReference type="InterPro" id="IPR001810">
    <property type="entry name" value="F-box_dom"/>
</dbReference>
<dbReference type="InterPro" id="IPR051617">
    <property type="entry name" value="UNC-93-like_regulator"/>
</dbReference>
<feature type="transmembrane region" description="Helical" evidence="8">
    <location>
        <begin position="527"/>
        <end position="546"/>
    </location>
</feature>
<keyword evidence="7 8" id="KW-0472">Membrane</keyword>
<dbReference type="GO" id="GO:0016020">
    <property type="term" value="C:membrane"/>
    <property type="evidence" value="ECO:0007669"/>
    <property type="project" value="UniProtKB-SubCell"/>
</dbReference>
<feature type="transmembrane region" description="Helical" evidence="8">
    <location>
        <begin position="358"/>
        <end position="379"/>
    </location>
</feature>
<dbReference type="SUPFAM" id="SSF81383">
    <property type="entry name" value="F-box domain"/>
    <property type="match status" value="2"/>
</dbReference>
<sequence length="1219" mass="137657">MLLLLPLLVAGASAGPLAEQFECGPQGLEIVSKIANEVVDRCIAAVKDGANLCCKAHDLCFDTHSITGYTRDLCDARFCNCLQDLSDRTKNFECSDPLDAFCLTARHLGDIPFNNVLWTPVNTRKEPYQDCHSSMHYCLRMIVDFETDEQCVVLAKSMMKKIRGIYGTLDETTHGQAIIDAYPISISSTHALVRSKSALPSIVKSRRNGSKIECHQELSECLRSATRAEDSVKCVEARKVAIGLIRQKELKSEHTLFEETLIFIKTYKDTFDHFMGKGVEKFKEGGKAAVESVKETYEDVKTAIGETVDSVWSYDTQLMIVKPVLHSVNNRSKSSIDENAGYYGNAVVSLVTNVANLAAPWALGILGSKNALIIGSLLFSLHMSTFFFIHSIPFYTTSALLGFGFALYYTGQSGYLTEHSTALTIGRNSALNWALSTTGHANDGITNATDRSSYDRDFSDSEIRLIYGALLIVTVFSNIIFAWLPTRPVKHSIAIVTNKKDRIGFVQQMTGFALGAVASIVRKVNTFFLLTIGVSIYTSATLLFLLSTPSWATTTHTSDDTLIEPNSTLPIFIAVLFGIGDNCVNTSRSVICSTVLQDKQPQVFAISKFHQTLVQAILMFLSPKLPAYAYFVAMLIYGGASVVLYQSVIAHVTHNEELVVESEDQLSEFGMEGNGHFINASTNILALPAELLQQIFSNLTTGERLPLGFTCKQFQKADMDLRRDLHIWVSKWKSTQRLRNLLVNSLETRVTPYKPLLILYECSNDFTNCYKHEESLRSDFKLISDLCKTIKYDKIFLPELMNNQFLNDVLLPNVSKFREFFKQLPKMQRLMVDFQGINAYDDQKFGLLFASPVPSVLTYTKEIGGPKAMSNIESKASMSRVQKDFDSPQVPRKRRKEGTINDHTNILSLPDELLHQIISNLSTDERLQIGFTCKRLRNADIDFGCKNFEEISITVFYEGIQRVIVKASRFTWKSFACDALRTSYGMQLFRRATTKFLTIECHKYKECLRSDFNQIRDLCKTLKYSRISVKINSQEDHNDNFLPALMSNRDLTNSQVQLYFQNDKSRCNVPKFREFFLQIPKMHSLVVDYPTHWCYPAAAQVFDDYTLHHNLSNVNHLKLNSANLSAQGLSKAFELFCDKPIFSKCVKIFLPRFSSAINELFASPDLKFTIEEGRDGERLLVDRDRRCMLMTTKNSMYHSIRMGKFEGYTTIRWIGCAHR</sequence>
<dbReference type="GO" id="GO:0005576">
    <property type="term" value="C:extracellular region"/>
    <property type="evidence" value="ECO:0007669"/>
    <property type="project" value="UniProtKB-SubCell"/>
</dbReference>
<gene>
    <name evidence="10" type="primary">WBGene00095012</name>
</gene>